<dbReference type="EMBL" id="JAGKQM010000002">
    <property type="protein sequence ID" value="KAH0939616.1"/>
    <property type="molecule type" value="Genomic_DNA"/>
</dbReference>
<accession>A0ABQ8ED67</accession>
<reference evidence="1 2" key="1">
    <citation type="submission" date="2021-05" db="EMBL/GenBank/DDBJ databases">
        <title>Genome Assembly of Synthetic Allotetraploid Brassica napus Reveals Homoeologous Exchanges between Subgenomes.</title>
        <authorList>
            <person name="Davis J.T."/>
        </authorList>
    </citation>
    <scope>NUCLEOTIDE SEQUENCE [LARGE SCALE GENOMIC DNA]</scope>
    <source>
        <strain evidence="2">cv. Da-Ae</strain>
        <tissue evidence="1">Seedling</tissue>
    </source>
</reference>
<evidence type="ECO:0000313" key="2">
    <source>
        <dbReference type="Proteomes" id="UP000824890"/>
    </source>
</evidence>
<dbReference type="Gene3D" id="3.30.30.10">
    <property type="entry name" value="Knottin, scorpion toxin-like"/>
    <property type="match status" value="1"/>
</dbReference>
<comment type="caution">
    <text evidence="1">The sequence shown here is derived from an EMBL/GenBank/DDBJ whole genome shotgun (WGS) entry which is preliminary data.</text>
</comment>
<dbReference type="SUPFAM" id="SSF57095">
    <property type="entry name" value="Scorpion toxin-like"/>
    <property type="match status" value="1"/>
</dbReference>
<proteinExistence type="predicted"/>
<protein>
    <submittedName>
        <fullName evidence="1">Uncharacterized protein</fullName>
    </submittedName>
</protein>
<gene>
    <name evidence="1" type="ORF">HID58_007077</name>
</gene>
<sequence length="87" mass="10644">ISLLKNEIRFVFRLIPSRDFFHTSPCHRHITKCFYFLEMNLVEARVNGERSKTYVICGNERVCNWTCIFNEHFTRGRCRHLYCYCFR</sequence>
<feature type="non-terminal residue" evidence="1">
    <location>
        <position position="1"/>
    </location>
</feature>
<evidence type="ECO:0000313" key="1">
    <source>
        <dbReference type="EMBL" id="KAH0939616.1"/>
    </source>
</evidence>
<name>A0ABQ8ED67_BRANA</name>
<organism evidence="1 2">
    <name type="scientific">Brassica napus</name>
    <name type="common">Rape</name>
    <dbReference type="NCBI Taxonomy" id="3708"/>
    <lineage>
        <taxon>Eukaryota</taxon>
        <taxon>Viridiplantae</taxon>
        <taxon>Streptophyta</taxon>
        <taxon>Embryophyta</taxon>
        <taxon>Tracheophyta</taxon>
        <taxon>Spermatophyta</taxon>
        <taxon>Magnoliopsida</taxon>
        <taxon>eudicotyledons</taxon>
        <taxon>Gunneridae</taxon>
        <taxon>Pentapetalae</taxon>
        <taxon>rosids</taxon>
        <taxon>malvids</taxon>
        <taxon>Brassicales</taxon>
        <taxon>Brassicaceae</taxon>
        <taxon>Brassiceae</taxon>
        <taxon>Brassica</taxon>
    </lineage>
</organism>
<dbReference type="Proteomes" id="UP000824890">
    <property type="component" value="Unassembled WGS sequence"/>
</dbReference>
<dbReference type="InterPro" id="IPR036574">
    <property type="entry name" value="Scorpion_toxin-like_sf"/>
</dbReference>
<keyword evidence="2" id="KW-1185">Reference proteome</keyword>